<sequence>MQFKYSLRAATIAAAAMTMALSLPATGGTADFEPGEDLPGGDTTTGDQGRNAFSHPAANLSVDRQTPFFIGNSFFKKNWVEAPASTTGRDGLGPHFIARSCAGCHILDGRGSPPPVQDGINIEQPVSLLFRLSIPASAARPAGKDGVVPEPAYGTQFNNAGVTGVQPEGAVEIRYVEQPGQFADGTPYSLRKPLYRLHDLAYGPLHPDTQISPRIAPVVIGLGLLEAIPEADLRAIGARQAEEGLGISGRLNRVWDAGRQEWMAGRFGWKANVATVRHQTAGAFHGDMGITSTLFPREECMPAQADCIARQQREAEWRSERGEADVDVDDRALERTVFYTTTLAVPSRPDARNPQVLAGKRLFHEARCASCHVPRHVTGELPGYPELSKQTIYPYTDLLLHDMGEGLADGRPDFEADGREWRTPPLWGIGRVKTVNGHTTFLHDGRARNLLEAILWHGGEAEAAKARVLGLSKTERDALIRFLESL</sequence>
<dbReference type="EMBL" id="AMXE01000023">
    <property type="protein sequence ID" value="ENO88651.1"/>
    <property type="molecule type" value="Genomic_DNA"/>
</dbReference>
<keyword evidence="3 4" id="KW-0408">Iron</keyword>
<dbReference type="InterPro" id="IPR010538">
    <property type="entry name" value="DHOR"/>
</dbReference>
<proteinExistence type="predicted"/>
<evidence type="ECO:0000256" key="1">
    <source>
        <dbReference type="ARBA" id="ARBA00022617"/>
    </source>
</evidence>
<evidence type="ECO:0000256" key="2">
    <source>
        <dbReference type="ARBA" id="ARBA00022723"/>
    </source>
</evidence>
<accession>N6Y367</accession>
<dbReference type="AlphaFoldDB" id="N6Y367"/>
<feature type="signal peptide" evidence="6">
    <location>
        <begin position="1"/>
        <end position="25"/>
    </location>
</feature>
<dbReference type="OrthoDB" id="9805202at2"/>
<dbReference type="InterPro" id="IPR051395">
    <property type="entry name" value="Cytochrome_c_Peroxidase/MauG"/>
</dbReference>
<dbReference type="Gene3D" id="1.10.760.10">
    <property type="entry name" value="Cytochrome c-like domain"/>
    <property type="match status" value="1"/>
</dbReference>
<dbReference type="InterPro" id="IPR036909">
    <property type="entry name" value="Cyt_c-like_dom_sf"/>
</dbReference>
<gene>
    <name evidence="8" type="ORF">C666_08310</name>
</gene>
<name>N6Y367_THAL4</name>
<organism evidence="8 9">
    <name type="scientific">Thauera linaloolentis (strain DSM 12138 / JCM 21573 / CCUG 41526 / CIP 105981 / IAM 15112 / NBRC 102519 / 47Lol)</name>
    <dbReference type="NCBI Taxonomy" id="1123367"/>
    <lineage>
        <taxon>Bacteria</taxon>
        <taxon>Pseudomonadati</taxon>
        <taxon>Pseudomonadota</taxon>
        <taxon>Betaproteobacteria</taxon>
        <taxon>Rhodocyclales</taxon>
        <taxon>Zoogloeaceae</taxon>
        <taxon>Thauera</taxon>
    </lineage>
</organism>
<dbReference type="PROSITE" id="PS51007">
    <property type="entry name" value="CYTC"/>
    <property type="match status" value="1"/>
</dbReference>
<evidence type="ECO:0000256" key="5">
    <source>
        <dbReference type="SAM" id="MobiDB-lite"/>
    </source>
</evidence>
<dbReference type="SUPFAM" id="SSF46626">
    <property type="entry name" value="Cytochrome c"/>
    <property type="match status" value="1"/>
</dbReference>
<dbReference type="PANTHER" id="PTHR30600">
    <property type="entry name" value="CYTOCHROME C PEROXIDASE-RELATED"/>
    <property type="match status" value="1"/>
</dbReference>
<dbReference type="PIRSF" id="PIRSF028099">
    <property type="entry name" value="DUF1111"/>
    <property type="match status" value="1"/>
</dbReference>
<evidence type="ECO:0000256" key="6">
    <source>
        <dbReference type="SAM" id="SignalP"/>
    </source>
</evidence>
<keyword evidence="6" id="KW-0732">Signal</keyword>
<feature type="region of interest" description="Disordered" evidence="5">
    <location>
        <begin position="28"/>
        <end position="52"/>
    </location>
</feature>
<keyword evidence="9" id="KW-1185">Reference proteome</keyword>
<comment type="caution">
    <text evidence="8">The sequence shown here is derived from an EMBL/GenBank/DDBJ whole genome shotgun (WGS) entry which is preliminary data.</text>
</comment>
<evidence type="ECO:0000256" key="3">
    <source>
        <dbReference type="ARBA" id="ARBA00023004"/>
    </source>
</evidence>
<evidence type="ECO:0000256" key="4">
    <source>
        <dbReference type="PROSITE-ProRule" id="PRU00433"/>
    </source>
</evidence>
<feature type="domain" description="Cytochrome c" evidence="7">
    <location>
        <begin position="354"/>
        <end position="486"/>
    </location>
</feature>
<evidence type="ECO:0000259" key="7">
    <source>
        <dbReference type="PROSITE" id="PS51007"/>
    </source>
</evidence>
<protein>
    <recommendedName>
        <fullName evidence="7">Cytochrome c domain-containing protein</fullName>
    </recommendedName>
</protein>
<dbReference type="GO" id="GO:0020037">
    <property type="term" value="F:heme binding"/>
    <property type="evidence" value="ECO:0007669"/>
    <property type="project" value="InterPro"/>
</dbReference>
<dbReference type="STRING" id="1123367.GCA_000621305_01626"/>
<reference evidence="8 9" key="1">
    <citation type="submission" date="2012-09" db="EMBL/GenBank/DDBJ databases">
        <title>Draft Genome Sequences of 6 Strains from Genus Thauera.</title>
        <authorList>
            <person name="Liu B."/>
            <person name="Shapleigh J.P."/>
            <person name="Frostegard A.H."/>
        </authorList>
    </citation>
    <scope>NUCLEOTIDE SEQUENCE [LARGE SCALE GENOMIC DNA]</scope>
    <source>
        <strain evidence="9">47Lol / DSM 12138</strain>
    </source>
</reference>
<dbReference type="Pfam" id="PF06537">
    <property type="entry name" value="DHOR"/>
    <property type="match status" value="1"/>
</dbReference>
<keyword evidence="1 4" id="KW-0349">Heme</keyword>
<dbReference type="RefSeq" id="WP_004336622.1">
    <property type="nucleotide sequence ID" value="NZ_AMXE01000023.1"/>
</dbReference>
<dbReference type="GO" id="GO:0009055">
    <property type="term" value="F:electron transfer activity"/>
    <property type="evidence" value="ECO:0007669"/>
    <property type="project" value="InterPro"/>
</dbReference>
<dbReference type="GO" id="GO:0046872">
    <property type="term" value="F:metal ion binding"/>
    <property type="evidence" value="ECO:0007669"/>
    <property type="project" value="UniProtKB-KW"/>
</dbReference>
<keyword evidence="2 4" id="KW-0479">Metal-binding</keyword>
<dbReference type="InterPro" id="IPR009056">
    <property type="entry name" value="Cyt_c-like_dom"/>
</dbReference>
<evidence type="ECO:0000313" key="8">
    <source>
        <dbReference type="EMBL" id="ENO88651.1"/>
    </source>
</evidence>
<dbReference type="GO" id="GO:0004130">
    <property type="term" value="F:cytochrome-c peroxidase activity"/>
    <property type="evidence" value="ECO:0007669"/>
    <property type="project" value="TreeGrafter"/>
</dbReference>
<feature type="chain" id="PRO_5004127916" description="Cytochrome c domain-containing protein" evidence="6">
    <location>
        <begin position="26"/>
        <end position="486"/>
    </location>
</feature>
<dbReference type="Proteomes" id="UP000013232">
    <property type="component" value="Unassembled WGS sequence"/>
</dbReference>
<dbReference type="PANTHER" id="PTHR30600:SF4">
    <property type="entry name" value="CYTOCHROME C DOMAIN-CONTAINING PROTEIN"/>
    <property type="match status" value="1"/>
</dbReference>
<dbReference type="eggNOG" id="COG3488">
    <property type="taxonomic scope" value="Bacteria"/>
</dbReference>
<evidence type="ECO:0000313" key="9">
    <source>
        <dbReference type="Proteomes" id="UP000013232"/>
    </source>
</evidence>